<name>A0A8J6TKE3_9CHLR</name>
<comment type="catalytic activity">
    <reaction evidence="1">
        <text>ATP + protein L-histidine = ADP + protein N-phospho-L-histidine.</text>
        <dbReference type="EC" id="2.7.13.3"/>
    </reaction>
</comment>
<protein>
    <recommendedName>
        <fullName evidence="2">histidine kinase</fullName>
        <ecNumber evidence="2">2.7.13.3</ecNumber>
    </recommendedName>
</protein>
<dbReference type="InterPro" id="IPR050428">
    <property type="entry name" value="TCS_sensor_his_kinase"/>
</dbReference>
<gene>
    <name evidence="8" type="ORF">H8E29_16145</name>
</gene>
<dbReference type="Gene3D" id="6.10.340.10">
    <property type="match status" value="1"/>
</dbReference>
<evidence type="ECO:0000256" key="1">
    <source>
        <dbReference type="ARBA" id="ARBA00000085"/>
    </source>
</evidence>
<evidence type="ECO:0000256" key="4">
    <source>
        <dbReference type="ARBA" id="ARBA00022679"/>
    </source>
</evidence>
<sequence length="336" mass="37502">MSIRLRLFLTFFVLTVLPLGILGMTMLQPIQDVGDLTVSESTELMKELGEASIQQKALDTARQIALYLEAHPALLTDPDLLLADSELAAIAVQSVGTTGYTALYDDQGIVYSHANPALVGQDMHVFEESLPEFWAIFEASLDGTKVGSYYLWKEPDDSFRDKFMECVPVGDTNLRIAATTYIDEFYAPIQETEEKAEQIYIKARTQAVATLVAVAGLALLGGWWLSSIISKPIAALVDASQAVEKGHIEDVNLKEVEKRSDEMGALARVFSNMAAQVYEREQSLKEEVSDLRLKVEIFIKIDEAKKERDIHEITKTDYFNELVKQVNDLRKSKGED</sequence>
<dbReference type="CDD" id="cd06225">
    <property type="entry name" value="HAMP"/>
    <property type="match status" value="1"/>
</dbReference>
<evidence type="ECO:0000256" key="3">
    <source>
        <dbReference type="ARBA" id="ARBA00022553"/>
    </source>
</evidence>
<dbReference type="GO" id="GO:0000160">
    <property type="term" value="P:phosphorelay signal transduction system"/>
    <property type="evidence" value="ECO:0007669"/>
    <property type="project" value="UniProtKB-KW"/>
</dbReference>
<dbReference type="EC" id="2.7.13.3" evidence="2"/>
<accession>A0A8J6TKE3</accession>
<proteinExistence type="predicted"/>
<keyword evidence="3" id="KW-0597">Phosphoprotein</keyword>
<evidence type="ECO:0000259" key="7">
    <source>
        <dbReference type="PROSITE" id="PS50885"/>
    </source>
</evidence>
<evidence type="ECO:0000313" key="9">
    <source>
        <dbReference type="Proteomes" id="UP000614469"/>
    </source>
</evidence>
<evidence type="ECO:0000256" key="6">
    <source>
        <dbReference type="ARBA" id="ARBA00023012"/>
    </source>
</evidence>
<dbReference type="GO" id="GO:0005886">
    <property type="term" value="C:plasma membrane"/>
    <property type="evidence" value="ECO:0007669"/>
    <property type="project" value="TreeGrafter"/>
</dbReference>
<organism evidence="8 9">
    <name type="scientific">Candidatus Desulfolinea nitratireducens</name>
    <dbReference type="NCBI Taxonomy" id="2841698"/>
    <lineage>
        <taxon>Bacteria</taxon>
        <taxon>Bacillati</taxon>
        <taxon>Chloroflexota</taxon>
        <taxon>Anaerolineae</taxon>
        <taxon>Anaerolineales</taxon>
        <taxon>Anaerolineales incertae sedis</taxon>
        <taxon>Candidatus Desulfolinea</taxon>
    </lineage>
</organism>
<dbReference type="SMART" id="SM00304">
    <property type="entry name" value="HAMP"/>
    <property type="match status" value="1"/>
</dbReference>
<dbReference type="Proteomes" id="UP000614469">
    <property type="component" value="Unassembled WGS sequence"/>
</dbReference>
<dbReference type="InterPro" id="IPR003660">
    <property type="entry name" value="HAMP_dom"/>
</dbReference>
<keyword evidence="5" id="KW-0418">Kinase</keyword>
<evidence type="ECO:0000256" key="5">
    <source>
        <dbReference type="ARBA" id="ARBA00022777"/>
    </source>
</evidence>
<evidence type="ECO:0000313" key="8">
    <source>
        <dbReference type="EMBL" id="MBC8336794.1"/>
    </source>
</evidence>
<dbReference type="PROSITE" id="PS50885">
    <property type="entry name" value="HAMP"/>
    <property type="match status" value="1"/>
</dbReference>
<reference evidence="8 9" key="1">
    <citation type="submission" date="2020-08" db="EMBL/GenBank/DDBJ databases">
        <title>Bridging the membrane lipid divide: bacteria of the FCB group superphylum have the potential to synthesize archaeal ether lipids.</title>
        <authorList>
            <person name="Villanueva L."/>
            <person name="Von Meijenfeldt F.A.B."/>
            <person name="Westbye A.B."/>
            <person name="Yadav S."/>
            <person name="Hopmans E.C."/>
            <person name="Dutilh B.E."/>
            <person name="Sinninghe Damste J.S."/>
        </authorList>
    </citation>
    <scope>NUCLEOTIDE SEQUENCE [LARGE SCALE GENOMIC DNA]</scope>
    <source>
        <strain evidence="8">NIOZ-UU36</strain>
    </source>
</reference>
<dbReference type="GO" id="GO:0004673">
    <property type="term" value="F:protein histidine kinase activity"/>
    <property type="evidence" value="ECO:0007669"/>
    <property type="project" value="UniProtKB-EC"/>
</dbReference>
<dbReference type="PANTHER" id="PTHR45436">
    <property type="entry name" value="SENSOR HISTIDINE KINASE YKOH"/>
    <property type="match status" value="1"/>
</dbReference>
<keyword evidence="6" id="KW-0902">Two-component regulatory system</keyword>
<evidence type="ECO:0000256" key="2">
    <source>
        <dbReference type="ARBA" id="ARBA00012438"/>
    </source>
</evidence>
<dbReference type="AlphaFoldDB" id="A0A8J6TKE3"/>
<keyword evidence="4" id="KW-0808">Transferase</keyword>
<dbReference type="EMBL" id="JACNJN010000194">
    <property type="protein sequence ID" value="MBC8336794.1"/>
    <property type="molecule type" value="Genomic_DNA"/>
</dbReference>
<dbReference type="PANTHER" id="PTHR45436:SF5">
    <property type="entry name" value="SENSOR HISTIDINE KINASE TRCS"/>
    <property type="match status" value="1"/>
</dbReference>
<feature type="domain" description="HAMP" evidence="7">
    <location>
        <begin position="227"/>
        <end position="282"/>
    </location>
</feature>
<dbReference type="Gene3D" id="3.30.450.20">
    <property type="entry name" value="PAS domain"/>
    <property type="match status" value="1"/>
</dbReference>
<comment type="caution">
    <text evidence="8">The sequence shown here is derived from an EMBL/GenBank/DDBJ whole genome shotgun (WGS) entry which is preliminary data.</text>
</comment>
<dbReference type="Pfam" id="PF00672">
    <property type="entry name" value="HAMP"/>
    <property type="match status" value="1"/>
</dbReference>